<feature type="compositionally biased region" description="Basic and acidic residues" evidence="1">
    <location>
        <begin position="61"/>
        <end position="93"/>
    </location>
</feature>
<feature type="compositionally biased region" description="Polar residues" evidence="1">
    <location>
        <begin position="687"/>
        <end position="696"/>
    </location>
</feature>
<feature type="domain" description="PhoD-like phosphatase" evidence="2">
    <location>
        <begin position="1029"/>
        <end position="1187"/>
    </location>
</feature>
<feature type="compositionally biased region" description="Polar residues" evidence="1">
    <location>
        <begin position="427"/>
        <end position="451"/>
    </location>
</feature>
<protein>
    <recommendedName>
        <fullName evidence="2">PhoD-like phosphatase domain-containing protein</fullName>
    </recommendedName>
</protein>
<feature type="compositionally biased region" description="Polar residues" evidence="1">
    <location>
        <begin position="347"/>
        <end position="362"/>
    </location>
</feature>
<dbReference type="InterPro" id="IPR038607">
    <property type="entry name" value="PhoD-like_sf"/>
</dbReference>
<evidence type="ECO:0000256" key="1">
    <source>
        <dbReference type="SAM" id="MobiDB-lite"/>
    </source>
</evidence>
<dbReference type="EMBL" id="CP120628">
    <property type="protein sequence ID" value="WEW57679.1"/>
    <property type="molecule type" value="Genomic_DNA"/>
</dbReference>
<feature type="compositionally biased region" description="Polar residues" evidence="1">
    <location>
        <begin position="1201"/>
        <end position="1217"/>
    </location>
</feature>
<dbReference type="Gene3D" id="3.60.21.70">
    <property type="entry name" value="PhoD-like phosphatase"/>
    <property type="match status" value="1"/>
</dbReference>
<keyword evidence="4" id="KW-1185">Reference proteome</keyword>
<feature type="compositionally biased region" description="Polar residues" evidence="1">
    <location>
        <begin position="121"/>
        <end position="135"/>
    </location>
</feature>
<proteinExistence type="predicted"/>
<dbReference type="CDD" id="cd07389">
    <property type="entry name" value="MPP_PhoD"/>
    <property type="match status" value="1"/>
</dbReference>
<feature type="compositionally biased region" description="Acidic residues" evidence="1">
    <location>
        <begin position="1402"/>
        <end position="1412"/>
    </location>
</feature>
<feature type="region of interest" description="Disordered" evidence="1">
    <location>
        <begin position="527"/>
        <end position="548"/>
    </location>
</feature>
<dbReference type="Pfam" id="PF19050">
    <property type="entry name" value="PhoD_2"/>
    <property type="match status" value="2"/>
</dbReference>
<accession>A0AAF0DGD3</accession>
<feature type="compositionally biased region" description="Polar residues" evidence="1">
    <location>
        <begin position="151"/>
        <end position="164"/>
    </location>
</feature>
<feature type="compositionally biased region" description="Low complexity" evidence="1">
    <location>
        <begin position="136"/>
        <end position="150"/>
    </location>
</feature>
<dbReference type="InterPro" id="IPR043904">
    <property type="entry name" value="PhoD_2-like"/>
</dbReference>
<gene>
    <name evidence="3" type="ORF">PRK78_003146</name>
</gene>
<feature type="region of interest" description="Disordered" evidence="1">
    <location>
        <begin position="1"/>
        <end position="199"/>
    </location>
</feature>
<name>A0AAF0DGD3_9EURO</name>
<dbReference type="PANTHER" id="PTHR46689">
    <property type="entry name" value="MEMBRANE PROTEIN, PUTATIVE-RELATED"/>
    <property type="match status" value="1"/>
</dbReference>
<dbReference type="Proteomes" id="UP001219355">
    <property type="component" value="Chromosome 2"/>
</dbReference>
<feature type="compositionally biased region" description="Polar residues" evidence="1">
    <location>
        <begin position="458"/>
        <end position="468"/>
    </location>
</feature>
<feature type="region of interest" description="Disordered" evidence="1">
    <location>
        <begin position="410"/>
        <end position="482"/>
    </location>
</feature>
<feature type="region of interest" description="Disordered" evidence="1">
    <location>
        <begin position="1392"/>
        <end position="1445"/>
    </location>
</feature>
<organism evidence="3 4">
    <name type="scientific">Emydomyces testavorans</name>
    <dbReference type="NCBI Taxonomy" id="2070801"/>
    <lineage>
        <taxon>Eukaryota</taxon>
        <taxon>Fungi</taxon>
        <taxon>Dikarya</taxon>
        <taxon>Ascomycota</taxon>
        <taxon>Pezizomycotina</taxon>
        <taxon>Eurotiomycetes</taxon>
        <taxon>Eurotiomycetidae</taxon>
        <taxon>Onygenales</taxon>
        <taxon>Nannizziopsiaceae</taxon>
        <taxon>Emydomyces</taxon>
    </lineage>
</organism>
<feature type="region of interest" description="Disordered" evidence="1">
    <location>
        <begin position="339"/>
        <end position="396"/>
    </location>
</feature>
<feature type="region of interest" description="Disordered" evidence="1">
    <location>
        <begin position="682"/>
        <end position="705"/>
    </location>
</feature>
<dbReference type="InterPro" id="IPR018946">
    <property type="entry name" value="PhoD-like_MPP"/>
</dbReference>
<feature type="compositionally biased region" description="Basic and acidic residues" evidence="1">
    <location>
        <begin position="472"/>
        <end position="481"/>
    </location>
</feature>
<feature type="compositionally biased region" description="Low complexity" evidence="1">
    <location>
        <begin position="1238"/>
        <end position="1251"/>
    </location>
</feature>
<dbReference type="PANTHER" id="PTHR46689:SF1">
    <property type="entry name" value="PHOD-LIKE PHOSPHATASE DOMAIN-CONTAINING PROTEIN"/>
    <property type="match status" value="1"/>
</dbReference>
<reference evidence="3" key="1">
    <citation type="submission" date="2023-03" db="EMBL/GenBank/DDBJ databases">
        <title>Emydomyces testavorans Genome Sequence.</title>
        <authorList>
            <person name="Hoyer L."/>
        </authorList>
    </citation>
    <scope>NUCLEOTIDE SEQUENCE</scope>
    <source>
        <strain evidence="3">16-2883</strain>
    </source>
</reference>
<feature type="region of interest" description="Disordered" evidence="1">
    <location>
        <begin position="213"/>
        <end position="322"/>
    </location>
</feature>
<feature type="region of interest" description="Disordered" evidence="1">
    <location>
        <begin position="1199"/>
        <end position="1313"/>
    </location>
</feature>
<sequence length="1457" mass="163217">MSSAYPQPASSRSRSRSNAQMPANAKGYPKAIESRYDTNYDDPSILPRAPNIPIARGNSFRRSDVPEQPGRVDEVRSFAERAKNLPLERRLPDPPRSSPTEHIQRSASMAASSANPAPKTQARSVSGQCTPTNQYQSPSATQSTPQSRPSESTTPVTQPNSQSTPRKEDVRRRDRDWAPGRSPLQKLEVTLKDISKEEKRARVEEAEMLLREAKAARQSRRVRRDVPPVSKPSKENAQREGTVSQPSALEEAGIIRSLSTKQREKLQHSAAVESTKPPPGRFSTEREGFVYQELEPAERGKARAYDTRGRASTKPEQDPQLSLDAGANQFIAATDDYESKLQPGAPQPSSNQFRSQSYSGSKISRKQAPQAMAPSLTVDVPVRRSNSRKLQKPIPRELADQFAAGYSGNTNTISADQGGTPYANARGNDSLTLKGQSTAPNDTVNTLNNNPVDLGLPTVSNETQSGNLDSVPEGKKNENKQKRASVTFAVPPATPPPLEEWRNATVRRLTADDFKLRPFDAGKAWWEGGGSGRRKTSQSMGQELPQHSPKYKTFEPHLYFKCGPLLRFTGIKRERIDGRAGPVEKEIWRGSIMIATQDSTSSYDIPPTLRIFSQPRDLLPPPPAEIRPENGEQLAPEYVDPIAGLTKLARNGKLLYVKPVDHIEEAKDLCFLENEDGLFEESPSPLDYSSSNQVSKSPDARTRELDGESVGKYKEIIGFRLYADAARDVTFWRFNLEIELGNKQEHIAYRINQGSALGFWVPAKGQTMNIMFYSGNCFGMSVDTDKFSGPDPLWRDALNVHQTRPFHVMIGGGSQIYNDAVAYETTHFQNWLDLKVKYEKHQHPFNLDIKAELEEFYLENYLHWFSQGLFGMANSQIPMINMWDDHDIIAGFGTYSDEFMNTPVFSGLGNIAFKYYMLFQHQSVPEEMNSDEPSWVLGPTPGPFIHQRSRSIFVHLGRRAALLAVDCRTERTKYEILSDDTYDLLWNRCHQEIVKGETKHLLVLISIPVAYPRMAWLGNVTSKVMDPVRSLSKVGVFGSSENKVGSGAEHLDDQWSAKLHKLERKWLIEDLQELAAEKSVRITILGGGTNLAAMGQFYADPKLEIPKNKDYRYMPNVVSSPIVNAPMPEVMSDSLNRRNKPHAVDMKTMEDMRPIFTHDVDGEPRSNKRLLPRRNWCCIREYAPGLSCYQYMRGPEKSDCSLGSTPIHTPSEASTPESPKVGNLVRSLSLSHGESRGLGRSFSLSRRFSMRGPPPSRPMQPAENAQGDISYGGQRPLEHQDSYFPPQHKQPPQHAGQGEPEPRPGNFIRRRTDLSTKEIKQALKRGNDMHHFIDLQGGLDITLNCEVNPSDPAGITTPYRVLVPALTFDGEFEPSVPLQKKRWWMLGRKRPGTTAQTHHDEDFSEDEYDDPPNQDATRPYTPPAQERQGQFSSPDGVGQGYGGVEAYKPKKRRFGIF</sequence>
<evidence type="ECO:0000313" key="4">
    <source>
        <dbReference type="Proteomes" id="UP001219355"/>
    </source>
</evidence>
<evidence type="ECO:0000259" key="2">
    <source>
        <dbReference type="Pfam" id="PF19050"/>
    </source>
</evidence>
<feature type="compositionally biased region" description="Basic and acidic residues" evidence="1">
    <location>
        <begin position="165"/>
        <end position="178"/>
    </location>
</feature>
<evidence type="ECO:0000313" key="3">
    <source>
        <dbReference type="EMBL" id="WEW57679.1"/>
    </source>
</evidence>
<dbReference type="GO" id="GO:0016020">
    <property type="term" value="C:membrane"/>
    <property type="evidence" value="ECO:0007669"/>
    <property type="project" value="TreeGrafter"/>
</dbReference>
<feature type="compositionally biased region" description="Basic and acidic residues" evidence="1">
    <location>
        <begin position="296"/>
        <end position="317"/>
    </location>
</feature>
<feature type="compositionally biased region" description="Basic and acidic residues" evidence="1">
    <location>
        <begin position="189"/>
        <end position="199"/>
    </location>
</feature>
<feature type="domain" description="PhoD-like phosphatase" evidence="2">
    <location>
        <begin position="768"/>
        <end position="1022"/>
    </location>
</feature>